<dbReference type="PANTHER" id="PTHR30399">
    <property type="entry name" value="UNCHARACTERIZED PROTEIN YGJP"/>
    <property type="match status" value="1"/>
</dbReference>
<dbReference type="AlphaFoldDB" id="A0A1F6FNL4"/>
<name>A0A1F6FNL4_9BACT</name>
<dbReference type="Proteomes" id="UP000177968">
    <property type="component" value="Unassembled WGS sequence"/>
</dbReference>
<dbReference type="Gene3D" id="3.30.2010.10">
    <property type="entry name" value="Metalloproteases ('zincins'), catalytic domain"/>
    <property type="match status" value="1"/>
</dbReference>
<comment type="caution">
    <text evidence="2">The sequence shown here is derived from an EMBL/GenBank/DDBJ whole genome shotgun (WGS) entry which is preliminary data.</text>
</comment>
<sequence length="119" mass="14661">MRRNRLQYVRFRESARTLVHERINHFNYMYGFEFGRVYIKNHKSRWGSCSRKGNLNFNYKIIFLPSEIADYIIVHELCHLAEFNHSKRFWSHVFRAIPDHKRRRKHLRLIERGRVSRSG</sequence>
<dbReference type="CDD" id="cd07344">
    <property type="entry name" value="M48_yhfN_like"/>
    <property type="match status" value="1"/>
</dbReference>
<evidence type="ECO:0000313" key="3">
    <source>
        <dbReference type="Proteomes" id="UP000177968"/>
    </source>
</evidence>
<proteinExistence type="predicted"/>
<dbReference type="EMBL" id="MFMO01000028">
    <property type="protein sequence ID" value="OGG87442.1"/>
    <property type="molecule type" value="Genomic_DNA"/>
</dbReference>
<dbReference type="Pfam" id="PF01863">
    <property type="entry name" value="YgjP-like"/>
    <property type="match status" value="1"/>
</dbReference>
<gene>
    <name evidence="2" type="ORF">A3H15_02995</name>
</gene>
<dbReference type="InterPro" id="IPR002725">
    <property type="entry name" value="YgjP-like_metallopeptidase"/>
</dbReference>
<evidence type="ECO:0000313" key="2">
    <source>
        <dbReference type="EMBL" id="OGG87442.1"/>
    </source>
</evidence>
<protein>
    <recommendedName>
        <fullName evidence="1">YgjP-like metallopeptidase domain-containing protein</fullName>
    </recommendedName>
</protein>
<dbReference type="PANTHER" id="PTHR30399:SF1">
    <property type="entry name" value="UTP PYROPHOSPHATASE"/>
    <property type="match status" value="1"/>
</dbReference>
<accession>A0A1F6FNL4</accession>
<reference evidence="2 3" key="1">
    <citation type="journal article" date="2016" name="Nat. Commun.">
        <title>Thousands of microbial genomes shed light on interconnected biogeochemical processes in an aquifer system.</title>
        <authorList>
            <person name="Anantharaman K."/>
            <person name="Brown C.T."/>
            <person name="Hug L.A."/>
            <person name="Sharon I."/>
            <person name="Castelle C.J."/>
            <person name="Probst A.J."/>
            <person name="Thomas B.C."/>
            <person name="Singh A."/>
            <person name="Wilkins M.J."/>
            <person name="Karaoz U."/>
            <person name="Brodie E.L."/>
            <person name="Williams K.H."/>
            <person name="Hubbard S.S."/>
            <person name="Banfield J.F."/>
        </authorList>
    </citation>
    <scope>NUCLEOTIDE SEQUENCE [LARGE SCALE GENOMIC DNA]</scope>
</reference>
<dbReference type="InterPro" id="IPR053136">
    <property type="entry name" value="UTP_pyrophosphatase-like"/>
</dbReference>
<evidence type="ECO:0000259" key="1">
    <source>
        <dbReference type="Pfam" id="PF01863"/>
    </source>
</evidence>
<organism evidence="2 3">
    <name type="scientific">Candidatus Kaiserbacteria bacterium RIFCSPLOWO2_12_FULL_50_28</name>
    <dbReference type="NCBI Taxonomy" id="1798527"/>
    <lineage>
        <taxon>Bacteria</taxon>
        <taxon>Candidatus Kaiseribacteriota</taxon>
    </lineage>
</organism>
<feature type="domain" description="YgjP-like metallopeptidase" evidence="1">
    <location>
        <begin position="11"/>
        <end position="108"/>
    </location>
</feature>